<evidence type="ECO:0000313" key="3">
    <source>
        <dbReference type="Proteomes" id="UP000299102"/>
    </source>
</evidence>
<proteinExistence type="predicted"/>
<dbReference type="AlphaFoldDB" id="A0A4C1U273"/>
<accession>A0A4C1U273</accession>
<dbReference type="Proteomes" id="UP000299102">
    <property type="component" value="Unassembled WGS sequence"/>
</dbReference>
<evidence type="ECO:0000256" key="1">
    <source>
        <dbReference type="SAM" id="MobiDB-lite"/>
    </source>
</evidence>
<sequence length="98" mass="10798">MCPEIIESSPAGDPNETFASDTRATSRETFRTNVLEKQRKFITSLQVESATHPDEYITYIVLTSQTDRDALKTGPTGGSQFPANKVEGLNRPIALILL</sequence>
<evidence type="ECO:0000313" key="2">
    <source>
        <dbReference type="EMBL" id="GBP20455.1"/>
    </source>
</evidence>
<gene>
    <name evidence="2" type="ORF">EVAR_14704_1</name>
</gene>
<keyword evidence="3" id="KW-1185">Reference proteome</keyword>
<protein>
    <submittedName>
        <fullName evidence="2">Uncharacterized protein</fullName>
    </submittedName>
</protein>
<name>A0A4C1U273_EUMVA</name>
<reference evidence="2 3" key="1">
    <citation type="journal article" date="2019" name="Commun. Biol.">
        <title>The bagworm genome reveals a unique fibroin gene that provides high tensile strength.</title>
        <authorList>
            <person name="Kono N."/>
            <person name="Nakamura H."/>
            <person name="Ohtoshi R."/>
            <person name="Tomita M."/>
            <person name="Numata K."/>
            <person name="Arakawa K."/>
        </authorList>
    </citation>
    <scope>NUCLEOTIDE SEQUENCE [LARGE SCALE GENOMIC DNA]</scope>
</reference>
<dbReference type="EMBL" id="BGZK01000118">
    <property type="protein sequence ID" value="GBP20455.1"/>
    <property type="molecule type" value="Genomic_DNA"/>
</dbReference>
<feature type="region of interest" description="Disordered" evidence="1">
    <location>
        <begin position="1"/>
        <end position="25"/>
    </location>
</feature>
<organism evidence="2 3">
    <name type="scientific">Eumeta variegata</name>
    <name type="common">Bagworm moth</name>
    <name type="synonym">Eumeta japonica</name>
    <dbReference type="NCBI Taxonomy" id="151549"/>
    <lineage>
        <taxon>Eukaryota</taxon>
        <taxon>Metazoa</taxon>
        <taxon>Ecdysozoa</taxon>
        <taxon>Arthropoda</taxon>
        <taxon>Hexapoda</taxon>
        <taxon>Insecta</taxon>
        <taxon>Pterygota</taxon>
        <taxon>Neoptera</taxon>
        <taxon>Endopterygota</taxon>
        <taxon>Lepidoptera</taxon>
        <taxon>Glossata</taxon>
        <taxon>Ditrysia</taxon>
        <taxon>Tineoidea</taxon>
        <taxon>Psychidae</taxon>
        <taxon>Oiketicinae</taxon>
        <taxon>Eumeta</taxon>
    </lineage>
</organism>
<comment type="caution">
    <text evidence="2">The sequence shown here is derived from an EMBL/GenBank/DDBJ whole genome shotgun (WGS) entry which is preliminary data.</text>
</comment>